<name>A0A385Q3I2_9FIRM</name>
<reference evidence="1 2" key="1">
    <citation type="submission" date="2018-09" db="EMBL/GenBank/DDBJ databases">
        <title>Genome sequencing of Lachnoanaerobaculum umeaense DSM 23576.</title>
        <authorList>
            <person name="Kook J.-K."/>
            <person name="Park S.-N."/>
            <person name="Lim Y.K."/>
        </authorList>
    </citation>
    <scope>NUCLEOTIDE SEQUENCE [LARGE SCALE GENOMIC DNA]</scope>
    <source>
        <strain evidence="2">DSM 23576 \ CCUG 58757</strain>
    </source>
</reference>
<dbReference type="RefSeq" id="WP_111524776.1">
    <property type="nucleotide sequence ID" value="NZ_CP032364.1"/>
</dbReference>
<dbReference type="EMBL" id="CP032364">
    <property type="protein sequence ID" value="AYB00235.1"/>
    <property type="molecule type" value="Genomic_DNA"/>
</dbReference>
<dbReference type="Proteomes" id="UP000265562">
    <property type="component" value="Chromosome"/>
</dbReference>
<protein>
    <submittedName>
        <fullName evidence="1">Uncharacterized protein</fullName>
    </submittedName>
</protein>
<organism evidence="1 2">
    <name type="scientific">Lachnoanaerobaculum umeaense</name>
    <dbReference type="NCBI Taxonomy" id="617123"/>
    <lineage>
        <taxon>Bacteria</taxon>
        <taxon>Bacillati</taxon>
        <taxon>Bacillota</taxon>
        <taxon>Clostridia</taxon>
        <taxon>Lachnospirales</taxon>
        <taxon>Lachnospiraceae</taxon>
        <taxon>Lachnoanaerobaculum</taxon>
    </lineage>
</organism>
<evidence type="ECO:0000313" key="1">
    <source>
        <dbReference type="EMBL" id="AYB00235.1"/>
    </source>
</evidence>
<dbReference type="AlphaFoldDB" id="A0A385Q3I2"/>
<evidence type="ECO:0000313" key="2">
    <source>
        <dbReference type="Proteomes" id="UP000265562"/>
    </source>
</evidence>
<keyword evidence="2" id="KW-1185">Reference proteome</keyword>
<dbReference type="KEGG" id="lua:D4A81_09970"/>
<proteinExistence type="predicted"/>
<accession>A0A385Q3I2</accession>
<sequence length="113" mass="13184">MSITRKEVDEIVTAATEVANSARNIRDINEVIEEIKNWSLEEGALFNMNLYTQKIKYGVVKKIVDLETFLSSDEQLPIREALIQALKEKREEYTSNFQEDTKEFEKLAKEVQR</sequence>
<gene>
    <name evidence="1" type="ORF">D4A81_09970</name>
</gene>